<name>A0A0N9UQR9_SPHMC</name>
<accession>A0A0N9UQR9</accession>
<sequence length="280" mass="30567">MKFGFVTCVQLGLSCMEAIYEAGATLDLVITLPDDKAVGKSGRVYVDDFCRNNRVPLLKAGHINDQAVRDRIEHDAIDWLFIIGWSQIAGNELLAAPTLGVLGIHPTLLPVGRGRAAIPWAILKQLDRTGVTLFKLDSGVDTGPVVAQHEIPLSPDVDAAKLYNLVNDAHVLLIRDAIPRLVRGELPLVEQDEAQATFWPGRKPEDGEIALDGSVHEAERLVRAVTRPYPGAFFVQDGTRTVVWRARVANGLPQGGEPMLHFHDGILILDDVEISTIDKG</sequence>
<dbReference type="Pfam" id="PF00551">
    <property type="entry name" value="Formyl_trans_N"/>
    <property type="match status" value="1"/>
</dbReference>
<dbReference type="EMBL" id="CP012700">
    <property type="protein sequence ID" value="ALH82293.1"/>
    <property type="molecule type" value="Genomic_DNA"/>
</dbReference>
<evidence type="ECO:0000313" key="3">
    <source>
        <dbReference type="EMBL" id="ALH82293.1"/>
    </source>
</evidence>
<dbReference type="InterPro" id="IPR036477">
    <property type="entry name" value="Formyl_transf_N_sf"/>
</dbReference>
<dbReference type="GO" id="GO:0004479">
    <property type="term" value="F:methionyl-tRNA formyltransferase activity"/>
    <property type="evidence" value="ECO:0007669"/>
    <property type="project" value="TreeGrafter"/>
</dbReference>
<dbReference type="InterPro" id="IPR005793">
    <property type="entry name" value="Formyl_trans_C"/>
</dbReference>
<gene>
    <name evidence="3" type="ORF">AN936_18640</name>
</gene>
<dbReference type="Proteomes" id="UP000058074">
    <property type="component" value="Chromosome"/>
</dbReference>
<dbReference type="SUPFAM" id="SSF50486">
    <property type="entry name" value="FMT C-terminal domain-like"/>
    <property type="match status" value="1"/>
</dbReference>
<evidence type="ECO:0000259" key="2">
    <source>
        <dbReference type="Pfam" id="PF02911"/>
    </source>
</evidence>
<dbReference type="Gene3D" id="3.40.50.12230">
    <property type="match status" value="1"/>
</dbReference>
<feature type="domain" description="Formyl transferase N-terminal" evidence="1">
    <location>
        <begin position="54"/>
        <end position="171"/>
    </location>
</feature>
<dbReference type="OrthoDB" id="5355061at2"/>
<proteinExistence type="predicted"/>
<dbReference type="PANTHER" id="PTHR11138:SF5">
    <property type="entry name" value="METHIONYL-TRNA FORMYLTRANSFERASE, MITOCHONDRIAL"/>
    <property type="match status" value="1"/>
</dbReference>
<dbReference type="GO" id="GO:0005829">
    <property type="term" value="C:cytosol"/>
    <property type="evidence" value="ECO:0007669"/>
    <property type="project" value="TreeGrafter"/>
</dbReference>
<reference evidence="3 4" key="1">
    <citation type="journal article" date="2015" name="Genome Announc.">
        <title>Complete Genome Sequence of Polypropylene Glycol- and Polyethylene Glycol-Degrading Sphingopyxis macrogoltabida Strain EY-1.</title>
        <authorList>
            <person name="Ohtsubo Y."/>
            <person name="Nagata Y."/>
            <person name="Numata M."/>
            <person name="Tsuchikane K."/>
            <person name="Hosoyama A."/>
            <person name="Yamazoe A."/>
            <person name="Tsuda M."/>
            <person name="Fujita N."/>
            <person name="Kawai F."/>
        </authorList>
    </citation>
    <scope>NUCLEOTIDE SEQUENCE [LARGE SCALE GENOMIC DNA]</scope>
    <source>
        <strain evidence="3 4">EY-1</strain>
    </source>
</reference>
<dbReference type="KEGG" id="smag:AN936_18640"/>
<evidence type="ECO:0000313" key="4">
    <source>
        <dbReference type="Proteomes" id="UP000058074"/>
    </source>
</evidence>
<dbReference type="PATRIC" id="fig|33050.5.peg.3869"/>
<dbReference type="AlphaFoldDB" id="A0A0N9UQR9"/>
<protein>
    <submittedName>
        <fullName evidence="3">Methionyl-tRNA formyltransferase</fullName>
    </submittedName>
</protein>
<dbReference type="Pfam" id="PF02911">
    <property type="entry name" value="Formyl_trans_C"/>
    <property type="match status" value="1"/>
</dbReference>
<dbReference type="PANTHER" id="PTHR11138">
    <property type="entry name" value="METHIONYL-TRNA FORMYLTRANSFERASE"/>
    <property type="match status" value="1"/>
</dbReference>
<dbReference type="PROSITE" id="PS51257">
    <property type="entry name" value="PROKAR_LIPOPROTEIN"/>
    <property type="match status" value="1"/>
</dbReference>
<keyword evidence="3" id="KW-0808">Transferase</keyword>
<dbReference type="InterPro" id="IPR002376">
    <property type="entry name" value="Formyl_transf_N"/>
</dbReference>
<evidence type="ECO:0000259" key="1">
    <source>
        <dbReference type="Pfam" id="PF00551"/>
    </source>
</evidence>
<dbReference type="SUPFAM" id="SSF53328">
    <property type="entry name" value="Formyltransferase"/>
    <property type="match status" value="1"/>
</dbReference>
<feature type="domain" description="Formyl transferase C-terminal" evidence="2">
    <location>
        <begin position="203"/>
        <end position="266"/>
    </location>
</feature>
<dbReference type="InterPro" id="IPR011034">
    <property type="entry name" value="Formyl_transferase-like_C_sf"/>
</dbReference>
<organism evidence="3 4">
    <name type="scientific">Sphingopyxis macrogoltabida</name>
    <name type="common">Sphingomonas macrogoltabidus</name>
    <dbReference type="NCBI Taxonomy" id="33050"/>
    <lineage>
        <taxon>Bacteria</taxon>
        <taxon>Pseudomonadati</taxon>
        <taxon>Pseudomonadota</taxon>
        <taxon>Alphaproteobacteria</taxon>
        <taxon>Sphingomonadales</taxon>
        <taxon>Sphingomonadaceae</taxon>
        <taxon>Sphingopyxis</taxon>
    </lineage>
</organism>